<feature type="domain" description="Putative tail fiber protein gp53-like C-terminal" evidence="1">
    <location>
        <begin position="332"/>
        <end position="417"/>
    </location>
</feature>
<dbReference type="KEGG" id="mor:MOC_5681"/>
<dbReference type="AlphaFoldDB" id="A0A089NZQ1"/>
<dbReference type="Pfam" id="PF21882">
    <property type="entry name" value="Gp53-like_C"/>
    <property type="match status" value="1"/>
</dbReference>
<keyword evidence="3" id="KW-1185">Reference proteome</keyword>
<reference evidence="2 3" key="1">
    <citation type="journal article" date="2014" name="PLoS ONE">
        <title>Genome Information of Methylobacterium oryzae, a Plant-Probiotic Methylotroph in the Phyllosphere.</title>
        <authorList>
            <person name="Kwak M.J."/>
            <person name="Jeong H."/>
            <person name="Madhaiyan M."/>
            <person name="Lee Y."/>
            <person name="Sa T.M."/>
            <person name="Oh T.K."/>
            <person name="Kim J.F."/>
        </authorList>
    </citation>
    <scope>NUCLEOTIDE SEQUENCE [LARGE SCALE GENOMIC DNA]</scope>
    <source>
        <strain evidence="2 3">CBMB20</strain>
    </source>
</reference>
<dbReference type="InterPro" id="IPR021251">
    <property type="entry name" value="DUF2793"/>
</dbReference>
<sequence>MSDATPHLGLPLIAASQAQKHVTHNEALSLLDALVQLACLDKDFTAPPPSPAEGDRYLVVAAEPGGAWAGLTGQVVRYGDGVWTGAVPRAGWLAWLIDEADLYVFDGAAWTSLSRTLTAIQSVSRLGINTGADATNRLAVKADAALLTWDDATPGSGDMRVFVNRKAAARDAALVFETGYAARAMLGTIGSDDFSLKVSPDGSAFATALTASARTGGIDFASAETALAAAPITDLGGAGTRRVLVTGAARIASFGAAADRERFVRFSGAATLVHDPEALALPTRADLVTAPDDTCIATSDAAGRWRVHHYQRADGTPLATGAQVLGATGSVRLPGGLIVQWGLVTAADADVAVAFGTAFPGSCLGVWAQPVAGAGAALYAAQVSDVAVAGFTLRTRRAMAGSVAGAGSVPTYWLALGA</sequence>
<dbReference type="Gene3D" id="2.60.40.3940">
    <property type="match status" value="1"/>
</dbReference>
<dbReference type="HOGENOM" id="CLU_656898_0_0_5"/>
<gene>
    <name evidence="2" type="ORF">MOC_5681</name>
</gene>
<name>A0A089NZQ1_9HYPH</name>
<evidence type="ECO:0000259" key="1">
    <source>
        <dbReference type="Pfam" id="PF21882"/>
    </source>
</evidence>
<dbReference type="STRING" id="693986.MOC_5681"/>
<evidence type="ECO:0000313" key="3">
    <source>
        <dbReference type="Proteomes" id="UP000029492"/>
    </source>
</evidence>
<dbReference type="RefSeq" id="WP_043760126.1">
    <property type="nucleotide sequence ID" value="NZ_CP003811.1"/>
</dbReference>
<organism evidence="2 3">
    <name type="scientific">Methylobacterium oryzae CBMB20</name>
    <dbReference type="NCBI Taxonomy" id="693986"/>
    <lineage>
        <taxon>Bacteria</taxon>
        <taxon>Pseudomonadati</taxon>
        <taxon>Pseudomonadota</taxon>
        <taxon>Alphaproteobacteria</taxon>
        <taxon>Hyphomicrobiales</taxon>
        <taxon>Methylobacteriaceae</taxon>
        <taxon>Methylobacterium</taxon>
    </lineage>
</organism>
<proteinExistence type="predicted"/>
<dbReference type="eggNOG" id="ENOG502Z7PY">
    <property type="taxonomic scope" value="Bacteria"/>
</dbReference>
<dbReference type="InterPro" id="IPR054075">
    <property type="entry name" value="Gp53-like_C"/>
</dbReference>
<protein>
    <submittedName>
        <fullName evidence="2">Protein of unassigned function</fullName>
    </submittedName>
</protein>
<dbReference type="EMBL" id="CP003811">
    <property type="protein sequence ID" value="AIQ93436.1"/>
    <property type="molecule type" value="Genomic_DNA"/>
</dbReference>
<dbReference type="Pfam" id="PF10983">
    <property type="entry name" value="DUF2793"/>
    <property type="match status" value="1"/>
</dbReference>
<dbReference type="Proteomes" id="UP000029492">
    <property type="component" value="Chromosome"/>
</dbReference>
<evidence type="ECO:0000313" key="2">
    <source>
        <dbReference type="EMBL" id="AIQ93436.1"/>
    </source>
</evidence>
<accession>A0A089NZQ1</accession>